<organism evidence="7">
    <name type="scientific">Soboliphyme baturini</name>
    <dbReference type="NCBI Taxonomy" id="241478"/>
    <lineage>
        <taxon>Eukaryota</taxon>
        <taxon>Metazoa</taxon>
        <taxon>Ecdysozoa</taxon>
        <taxon>Nematoda</taxon>
        <taxon>Enoplea</taxon>
        <taxon>Dorylaimia</taxon>
        <taxon>Dioctophymatida</taxon>
        <taxon>Dioctophymatoidea</taxon>
        <taxon>Soboliphymatidae</taxon>
        <taxon>Soboliphyme</taxon>
    </lineage>
</organism>
<evidence type="ECO:0000256" key="2">
    <source>
        <dbReference type="ARBA" id="ARBA00009511"/>
    </source>
</evidence>
<evidence type="ECO:0000313" key="7">
    <source>
        <dbReference type="WBParaSite" id="SBAD_0000794401-mRNA-1"/>
    </source>
</evidence>
<comment type="similarity">
    <text evidence="2">Belongs to the thymosin beta family.</text>
</comment>
<dbReference type="Proteomes" id="UP000270296">
    <property type="component" value="Unassembled WGS sequence"/>
</dbReference>
<evidence type="ECO:0000256" key="4">
    <source>
        <dbReference type="ARBA" id="ARBA00023212"/>
    </source>
</evidence>
<proteinExistence type="inferred from homology"/>
<dbReference type="InterPro" id="IPR001152">
    <property type="entry name" value="Beta-thymosin"/>
</dbReference>
<sequence length="107" mass="12122">MASKQELPKAPEPFQEEVQTFPTERLKHVDPEEKVVLPSKEGSYGLLRTVLVPWSMLGNPHSRAVDSFRCDGDGDGDDCLLVFKLGRWFADGLLYPGHLMKRSPRLR</sequence>
<dbReference type="GO" id="GO:0005856">
    <property type="term" value="C:cytoskeleton"/>
    <property type="evidence" value="ECO:0007669"/>
    <property type="project" value="UniProtKB-SubCell"/>
</dbReference>
<comment type="subcellular location">
    <subcellularLocation>
        <location evidence="1">Cytoplasm</location>
        <location evidence="1">Cytoskeleton</location>
    </subcellularLocation>
</comment>
<dbReference type="Pfam" id="PF01290">
    <property type="entry name" value="Thymosin"/>
    <property type="match status" value="1"/>
</dbReference>
<protein>
    <submittedName>
        <fullName evidence="5 7">Uncharacterized protein</fullName>
    </submittedName>
</protein>
<evidence type="ECO:0000256" key="1">
    <source>
        <dbReference type="ARBA" id="ARBA00004245"/>
    </source>
</evidence>
<evidence type="ECO:0000313" key="5">
    <source>
        <dbReference type="EMBL" id="VDP13840.1"/>
    </source>
</evidence>
<name>A0A183IVK6_9BILA</name>
<dbReference type="GO" id="GO:0003785">
    <property type="term" value="F:actin monomer binding"/>
    <property type="evidence" value="ECO:0007669"/>
    <property type="project" value="InterPro"/>
</dbReference>
<dbReference type="AlphaFoldDB" id="A0A183IVK6"/>
<evidence type="ECO:0000313" key="6">
    <source>
        <dbReference type="Proteomes" id="UP000270296"/>
    </source>
</evidence>
<dbReference type="InterPro" id="IPR038386">
    <property type="entry name" value="Beta-thymosin_sf"/>
</dbReference>
<dbReference type="EMBL" id="UZAM01010817">
    <property type="protein sequence ID" value="VDP13840.1"/>
    <property type="molecule type" value="Genomic_DNA"/>
</dbReference>
<accession>A0A183IVK6</accession>
<keyword evidence="4" id="KW-0206">Cytoskeleton</keyword>
<reference evidence="5 6" key="2">
    <citation type="submission" date="2018-11" db="EMBL/GenBank/DDBJ databases">
        <authorList>
            <consortium name="Pathogen Informatics"/>
        </authorList>
    </citation>
    <scope>NUCLEOTIDE SEQUENCE [LARGE SCALE GENOMIC DNA]</scope>
</reference>
<gene>
    <name evidence="5" type="ORF">SBAD_LOCUS7653</name>
</gene>
<dbReference type="GO" id="GO:0007015">
    <property type="term" value="P:actin filament organization"/>
    <property type="evidence" value="ECO:0007669"/>
    <property type="project" value="InterPro"/>
</dbReference>
<dbReference type="OrthoDB" id="2151618at2759"/>
<dbReference type="Gene3D" id="1.20.5.520">
    <property type="entry name" value="Single helix bin"/>
    <property type="match status" value="1"/>
</dbReference>
<keyword evidence="6" id="KW-1185">Reference proteome</keyword>
<dbReference type="WBParaSite" id="SBAD_0000794401-mRNA-1">
    <property type="protein sequence ID" value="SBAD_0000794401-mRNA-1"/>
    <property type="gene ID" value="SBAD_0000794401"/>
</dbReference>
<evidence type="ECO:0000256" key="3">
    <source>
        <dbReference type="ARBA" id="ARBA00022490"/>
    </source>
</evidence>
<keyword evidence="3" id="KW-0963">Cytoplasm</keyword>
<reference evidence="7" key="1">
    <citation type="submission" date="2016-06" db="UniProtKB">
        <authorList>
            <consortium name="WormBaseParasite"/>
        </authorList>
    </citation>
    <scope>IDENTIFICATION</scope>
</reference>